<dbReference type="InterPro" id="IPR051316">
    <property type="entry name" value="Zinc-reg_GTPase_activator"/>
</dbReference>
<dbReference type="Pfam" id="PF07683">
    <property type="entry name" value="CobW_C"/>
    <property type="match status" value="1"/>
</dbReference>
<dbReference type="PANTHER" id="PTHR13748:SF46">
    <property type="entry name" value="ZINC CHAPERONE YEIR"/>
    <property type="match status" value="1"/>
</dbReference>
<comment type="caution">
    <text evidence="3">The sequence shown here is derived from an EMBL/GenBank/DDBJ whole genome shotgun (WGS) entry which is preliminary data.</text>
</comment>
<sequence length="358" mass="39561">MILKPIPTHVVTGFLGVGKTSFIQYLLAHKPADETWAVLVNEFGEIGIDGELLKGGKGDVVIKEVAGGCLCCAAGVPTQVAVNQLIARAKPDRLFIEPTGLGHPKAIVETLSQGHFKQVLSMRASLCLVDPRKLSDPRYLESTLFSEQLRIADLILANKMDLASDDDVKRLEAYLTQQAIKAEVMVVQVSKLLLENDAALYQSLNQHYFERPTAWRVQMPAKQISGARSSISTGALQRPTLPFDEAPEAQALQFDELGIYRASNQHEDSYTLGWVFDCRYEFDFEALVAWVKRQDILRLKAVMITEEGIAAFNYVDGQLSVAELDDSLDSRLEMIAAGPLSQTEIETALLQLSKRLAI</sequence>
<dbReference type="InterPro" id="IPR027417">
    <property type="entry name" value="P-loop_NTPase"/>
</dbReference>
<evidence type="ECO:0000313" key="3">
    <source>
        <dbReference type="EMBL" id="MXR68726.1"/>
    </source>
</evidence>
<gene>
    <name evidence="3" type="ORF">GNT65_08585</name>
</gene>
<evidence type="ECO:0000313" key="4">
    <source>
        <dbReference type="Proteomes" id="UP000474778"/>
    </source>
</evidence>
<dbReference type="InterPro" id="IPR003495">
    <property type="entry name" value="CobW/HypB/UreG_nucleotide-bd"/>
</dbReference>
<evidence type="ECO:0000259" key="2">
    <source>
        <dbReference type="SMART" id="SM00833"/>
    </source>
</evidence>
<keyword evidence="4" id="KW-1185">Reference proteome</keyword>
<dbReference type="Gene3D" id="3.40.50.300">
    <property type="entry name" value="P-loop containing nucleotide triphosphate hydrolases"/>
    <property type="match status" value="1"/>
</dbReference>
<dbReference type="SUPFAM" id="SSF52540">
    <property type="entry name" value="P-loop containing nucleoside triphosphate hydrolases"/>
    <property type="match status" value="1"/>
</dbReference>
<dbReference type="Proteomes" id="UP000474778">
    <property type="component" value="Unassembled WGS sequence"/>
</dbReference>
<evidence type="ECO:0000256" key="1">
    <source>
        <dbReference type="ARBA" id="ARBA00045658"/>
    </source>
</evidence>
<proteinExistence type="predicted"/>
<dbReference type="GO" id="GO:0005737">
    <property type="term" value="C:cytoplasm"/>
    <property type="evidence" value="ECO:0007669"/>
    <property type="project" value="TreeGrafter"/>
</dbReference>
<dbReference type="RefSeq" id="WP_160795265.1">
    <property type="nucleotide sequence ID" value="NZ_WRPA01000006.1"/>
</dbReference>
<dbReference type="Pfam" id="PF02492">
    <property type="entry name" value="cobW"/>
    <property type="match status" value="1"/>
</dbReference>
<name>A0A6L7HWN3_9GAMM</name>
<dbReference type="CDD" id="cd03112">
    <property type="entry name" value="CobW-like"/>
    <property type="match status" value="1"/>
</dbReference>
<protein>
    <submittedName>
        <fullName evidence="3">GTP-binding protein</fullName>
    </submittedName>
</protein>
<feature type="domain" description="CobW C-terminal" evidence="2">
    <location>
        <begin position="271"/>
        <end position="353"/>
    </location>
</feature>
<dbReference type="EMBL" id="WRPA01000006">
    <property type="protein sequence ID" value="MXR68726.1"/>
    <property type="molecule type" value="Genomic_DNA"/>
</dbReference>
<reference evidence="3 4" key="1">
    <citation type="submission" date="2019-12" db="EMBL/GenBank/DDBJ databases">
        <title>Shewanella insulae sp. nov., isolated from a tidal flat.</title>
        <authorList>
            <person name="Yoon J.-H."/>
        </authorList>
    </citation>
    <scope>NUCLEOTIDE SEQUENCE [LARGE SCALE GENOMIC DNA]</scope>
    <source>
        <strain evidence="3 4">JBTF-M18</strain>
    </source>
</reference>
<accession>A0A6L7HWN3</accession>
<dbReference type="AlphaFoldDB" id="A0A6L7HWN3"/>
<organism evidence="3 4">
    <name type="scientific">Shewanella insulae</name>
    <dbReference type="NCBI Taxonomy" id="2681496"/>
    <lineage>
        <taxon>Bacteria</taxon>
        <taxon>Pseudomonadati</taxon>
        <taxon>Pseudomonadota</taxon>
        <taxon>Gammaproteobacteria</taxon>
        <taxon>Alteromonadales</taxon>
        <taxon>Shewanellaceae</taxon>
        <taxon>Shewanella</taxon>
    </lineage>
</organism>
<dbReference type="InterPro" id="IPR011629">
    <property type="entry name" value="CobW-like_C"/>
</dbReference>
<dbReference type="PANTHER" id="PTHR13748">
    <property type="entry name" value="COBW-RELATED"/>
    <property type="match status" value="1"/>
</dbReference>
<dbReference type="SMART" id="SM00833">
    <property type="entry name" value="CobW_C"/>
    <property type="match status" value="1"/>
</dbReference>
<comment type="function">
    <text evidence="1">Zinc chaperone that directly transfers zinc cofactor to target proteins, thereby activating them. Zinc is transferred from the CXCC motif in the GTPase domain to the zinc binding site in target proteins in a process requiring GTP hydrolysis.</text>
</comment>